<dbReference type="InterPro" id="IPR021947">
    <property type="entry name" value="DUF3564"/>
</dbReference>
<reference evidence="1" key="1">
    <citation type="submission" date="2016-12" db="EMBL/GenBank/DDBJ databases">
        <authorList>
            <person name="Moulin L."/>
        </authorList>
    </citation>
    <scope>NUCLEOTIDE SEQUENCE [LARGE SCALE GENOMIC DNA]</scope>
    <source>
        <strain evidence="1">STM 7183</strain>
    </source>
</reference>
<sequence>MRITIHLDTFECADPAVYAILWLDRETRKWSREGHAVIDVPRWGTLISSKSGTRVYDAAGVHPFCELSALDLTSAEGPFEGESGHALWYRHAHRAPIVGQWHVQCVDETDAEPENGVFADDEV</sequence>
<proteinExistence type="predicted"/>
<dbReference type="EMBL" id="CYGY02000056">
    <property type="protein sequence ID" value="SIT47191.1"/>
    <property type="molecule type" value="Genomic_DNA"/>
</dbReference>
<dbReference type="Proteomes" id="UP000195569">
    <property type="component" value="Unassembled WGS sequence"/>
</dbReference>
<evidence type="ECO:0000313" key="1">
    <source>
        <dbReference type="EMBL" id="SIT47191.1"/>
    </source>
</evidence>
<dbReference type="AlphaFoldDB" id="A0A1N7SIH0"/>
<protein>
    <recommendedName>
        <fullName evidence="3">DUF3564 domain-containing protein</fullName>
    </recommendedName>
</protein>
<dbReference type="Pfam" id="PF12087">
    <property type="entry name" value="DUF3564"/>
    <property type="match status" value="1"/>
</dbReference>
<dbReference type="RefSeq" id="WP_087737445.1">
    <property type="nucleotide sequence ID" value="NZ_CYGY02000056.1"/>
</dbReference>
<organism evidence="1 2">
    <name type="scientific">Paraburkholderia piptadeniae</name>
    <dbReference type="NCBI Taxonomy" id="1701573"/>
    <lineage>
        <taxon>Bacteria</taxon>
        <taxon>Pseudomonadati</taxon>
        <taxon>Pseudomonadota</taxon>
        <taxon>Betaproteobacteria</taxon>
        <taxon>Burkholderiales</taxon>
        <taxon>Burkholderiaceae</taxon>
        <taxon>Paraburkholderia</taxon>
    </lineage>
</organism>
<keyword evidence="2" id="KW-1185">Reference proteome</keyword>
<evidence type="ECO:0000313" key="2">
    <source>
        <dbReference type="Proteomes" id="UP000195569"/>
    </source>
</evidence>
<accession>A0A1N7SIH0</accession>
<name>A0A1N7SIH0_9BURK</name>
<dbReference type="OrthoDB" id="9130024at2"/>
<comment type="caution">
    <text evidence="1">The sequence shown here is derived from an EMBL/GenBank/DDBJ whole genome shotgun (WGS) entry which is preliminary data.</text>
</comment>
<evidence type="ECO:0008006" key="3">
    <source>
        <dbReference type="Google" id="ProtNLM"/>
    </source>
</evidence>
<gene>
    <name evidence="1" type="ORF">BN2476_560029</name>
</gene>